<accession>A0A316W468</accession>
<dbReference type="InterPro" id="IPR004839">
    <property type="entry name" value="Aminotransferase_I/II_large"/>
</dbReference>
<dbReference type="Proteomes" id="UP000245783">
    <property type="component" value="Unassembled WGS sequence"/>
</dbReference>
<dbReference type="EMBL" id="KZ819380">
    <property type="protein sequence ID" value="PWN42415.1"/>
    <property type="molecule type" value="Genomic_DNA"/>
</dbReference>
<dbReference type="InterPro" id="IPR015424">
    <property type="entry name" value="PyrdxlP-dep_Trfase"/>
</dbReference>
<dbReference type="InterPro" id="IPR015421">
    <property type="entry name" value="PyrdxlP-dep_Trfase_major"/>
</dbReference>
<evidence type="ECO:0000256" key="8">
    <source>
        <dbReference type="ARBA" id="ARBA00022919"/>
    </source>
</evidence>
<dbReference type="FunCoup" id="A0A316W468">
    <property type="interactions" value="547"/>
</dbReference>
<dbReference type="GeneID" id="37035861"/>
<dbReference type="InterPro" id="IPR015422">
    <property type="entry name" value="PyrdxlP-dep_Trfase_small"/>
</dbReference>
<keyword evidence="7" id="KW-0663">Pyridoxal phosphate</keyword>
<gene>
    <name evidence="12" type="ORF">IE81DRAFT_323577</name>
</gene>
<name>A0A316W468_9BASI</name>
<evidence type="ECO:0000256" key="5">
    <source>
        <dbReference type="ARBA" id="ARBA00013220"/>
    </source>
</evidence>
<dbReference type="RefSeq" id="XP_025369575.1">
    <property type="nucleotide sequence ID" value="XM_025513991.1"/>
</dbReference>
<evidence type="ECO:0000256" key="6">
    <source>
        <dbReference type="ARBA" id="ARBA00022679"/>
    </source>
</evidence>
<evidence type="ECO:0000259" key="11">
    <source>
        <dbReference type="Pfam" id="PF00155"/>
    </source>
</evidence>
<dbReference type="InParanoid" id="A0A316W468"/>
<evidence type="ECO:0000256" key="10">
    <source>
        <dbReference type="ARBA" id="ARBA00023315"/>
    </source>
</evidence>
<dbReference type="GO" id="GO:0046513">
    <property type="term" value="P:ceramide biosynthetic process"/>
    <property type="evidence" value="ECO:0007669"/>
    <property type="project" value="TreeGrafter"/>
</dbReference>
<dbReference type="OrthoDB" id="3168162at2759"/>
<dbReference type="SUPFAM" id="SSF53383">
    <property type="entry name" value="PLP-dependent transferases"/>
    <property type="match status" value="1"/>
</dbReference>
<evidence type="ECO:0000256" key="1">
    <source>
        <dbReference type="ARBA" id="ARBA00001933"/>
    </source>
</evidence>
<dbReference type="GO" id="GO:0030170">
    <property type="term" value="F:pyridoxal phosphate binding"/>
    <property type="evidence" value="ECO:0007669"/>
    <property type="project" value="InterPro"/>
</dbReference>
<keyword evidence="10" id="KW-0012">Acyltransferase</keyword>
<evidence type="ECO:0000313" key="13">
    <source>
        <dbReference type="Proteomes" id="UP000245783"/>
    </source>
</evidence>
<dbReference type="Pfam" id="PF00155">
    <property type="entry name" value="Aminotran_1_2"/>
    <property type="match status" value="1"/>
</dbReference>
<dbReference type="GO" id="GO:0016020">
    <property type="term" value="C:membrane"/>
    <property type="evidence" value="ECO:0007669"/>
    <property type="project" value="GOC"/>
</dbReference>
<evidence type="ECO:0000256" key="2">
    <source>
        <dbReference type="ARBA" id="ARBA00004760"/>
    </source>
</evidence>
<dbReference type="GO" id="GO:0046512">
    <property type="term" value="P:sphingosine biosynthetic process"/>
    <property type="evidence" value="ECO:0007669"/>
    <property type="project" value="TreeGrafter"/>
</dbReference>
<keyword evidence="6 12" id="KW-0808">Transferase</keyword>
<evidence type="ECO:0000313" key="12">
    <source>
        <dbReference type="EMBL" id="PWN42415.1"/>
    </source>
</evidence>
<dbReference type="GO" id="GO:0004758">
    <property type="term" value="F:serine C-palmitoyltransferase activity"/>
    <property type="evidence" value="ECO:0007669"/>
    <property type="project" value="TreeGrafter"/>
</dbReference>
<evidence type="ECO:0000256" key="9">
    <source>
        <dbReference type="ARBA" id="ARBA00023098"/>
    </source>
</evidence>
<comment type="cofactor">
    <cofactor evidence="1">
        <name>pyridoxal 5'-phosphate</name>
        <dbReference type="ChEBI" id="CHEBI:597326"/>
    </cofactor>
</comment>
<dbReference type="PANTHER" id="PTHR13693:SF2">
    <property type="entry name" value="SERINE PALMITOYLTRANSFERASE 1"/>
    <property type="match status" value="1"/>
</dbReference>
<dbReference type="Gene3D" id="3.40.640.10">
    <property type="entry name" value="Type I PLP-dependent aspartate aminotransferase-like (Major domain)"/>
    <property type="match status" value="1"/>
</dbReference>
<feature type="domain" description="Aminotransferase class I/classII large" evidence="11">
    <location>
        <begin position="130"/>
        <end position="520"/>
    </location>
</feature>
<protein>
    <recommendedName>
        <fullName evidence="5">serine C-palmitoyltransferase</fullName>
        <ecNumber evidence="5">2.3.1.50</ecNumber>
    </recommendedName>
</protein>
<dbReference type="EC" id="2.3.1.50" evidence="5"/>
<evidence type="ECO:0000256" key="3">
    <source>
        <dbReference type="ARBA" id="ARBA00004991"/>
    </source>
</evidence>
<dbReference type="STRING" id="1522189.A0A316W468"/>
<sequence length="535" mass="57454">MDQMRALAAQAESIAQRIPGSAIVARYVRSSYQDDPFRSLLELILLAFALRTLLQSRTRGNQSGSNFVKLSEREIDELVSEFNPEPLVAPLTALEKEELDSVPTISGGLSSKPKVLLPARIGGSAKGAKEMLNLASYNFAGLAGSDVIRDAAVDTLREYGVGSCSPPGFYGTIDVHMTLEQDLARFLGVESAIIYSQGFSTISSVIPCYLKRGDVIVADKGVNFAIQKGIQASRSFVRWYEHNSLSSLESVLADVTKHDKRRRGRLTRRFIITEGIFEGDGAAVDLKAICDLKKKYKFRLILDEGISFGTAGKSGKGMTELCGVNPNEVDILCGSMSNTLGAAGGFCAGAATMTEHQRINAASFVYSAAMPAMLAVAGSTCMQYLQAHPDVLEQLRSNIATIRSTLVPIESIVIVSDAASPLIHVQVRSQADPHPASPKGNASLSVPQELVLGHDLTGLEQARLLQLIVDESLRNGVLLTRHKTLPSINAKALESGAHARPCIRIAVTAGLTQKEIEKSAGVIKNAVVKVLGKRR</sequence>
<organism evidence="12 13">
    <name type="scientific">Ceraceosorus guamensis</name>
    <dbReference type="NCBI Taxonomy" id="1522189"/>
    <lineage>
        <taxon>Eukaryota</taxon>
        <taxon>Fungi</taxon>
        <taxon>Dikarya</taxon>
        <taxon>Basidiomycota</taxon>
        <taxon>Ustilaginomycotina</taxon>
        <taxon>Exobasidiomycetes</taxon>
        <taxon>Ceraceosorales</taxon>
        <taxon>Ceraceosoraceae</taxon>
        <taxon>Ceraceosorus</taxon>
    </lineage>
</organism>
<evidence type="ECO:0000256" key="4">
    <source>
        <dbReference type="ARBA" id="ARBA00008392"/>
    </source>
</evidence>
<evidence type="ECO:0000256" key="7">
    <source>
        <dbReference type="ARBA" id="ARBA00022898"/>
    </source>
</evidence>
<keyword evidence="8" id="KW-0746">Sphingolipid metabolism</keyword>
<comment type="pathway">
    <text evidence="3">Sphingolipid metabolism.</text>
</comment>
<keyword evidence="13" id="KW-1185">Reference proteome</keyword>
<proteinExistence type="inferred from homology"/>
<reference evidence="12 13" key="1">
    <citation type="journal article" date="2018" name="Mol. Biol. Evol.">
        <title>Broad Genomic Sampling Reveals a Smut Pathogenic Ancestry of the Fungal Clade Ustilaginomycotina.</title>
        <authorList>
            <person name="Kijpornyongpan T."/>
            <person name="Mondo S.J."/>
            <person name="Barry K."/>
            <person name="Sandor L."/>
            <person name="Lee J."/>
            <person name="Lipzen A."/>
            <person name="Pangilinan J."/>
            <person name="LaButti K."/>
            <person name="Hainaut M."/>
            <person name="Henrissat B."/>
            <person name="Grigoriev I.V."/>
            <person name="Spatafora J.W."/>
            <person name="Aime M.C."/>
        </authorList>
    </citation>
    <scope>NUCLEOTIDE SEQUENCE [LARGE SCALE GENOMIC DNA]</scope>
    <source>
        <strain evidence="12 13">MCA 4658</strain>
    </source>
</reference>
<dbReference type="AlphaFoldDB" id="A0A316W468"/>
<dbReference type="GO" id="GO:0005783">
    <property type="term" value="C:endoplasmic reticulum"/>
    <property type="evidence" value="ECO:0007669"/>
    <property type="project" value="TreeGrafter"/>
</dbReference>
<comment type="pathway">
    <text evidence="2">Lipid metabolism; sphingolipid metabolism.</text>
</comment>
<dbReference type="InterPro" id="IPR050087">
    <property type="entry name" value="AON_synthase_class-II"/>
</dbReference>
<comment type="similarity">
    <text evidence="4">Belongs to the class-II pyridoxal-phosphate-dependent aminotransferase family.</text>
</comment>
<dbReference type="Gene3D" id="3.90.1150.10">
    <property type="entry name" value="Aspartate Aminotransferase, domain 1"/>
    <property type="match status" value="1"/>
</dbReference>
<keyword evidence="9" id="KW-0443">Lipid metabolism</keyword>
<dbReference type="PANTHER" id="PTHR13693">
    <property type="entry name" value="CLASS II AMINOTRANSFERASE/8-AMINO-7-OXONONANOATE SYNTHASE"/>
    <property type="match status" value="1"/>
</dbReference>